<feature type="region of interest" description="Disordered" evidence="1">
    <location>
        <begin position="40"/>
        <end position="85"/>
    </location>
</feature>
<evidence type="ECO:0000313" key="3">
    <source>
        <dbReference type="EMBL" id="KAE7997756.1"/>
    </source>
</evidence>
<protein>
    <submittedName>
        <fullName evidence="3">Uncharacterized protein</fullName>
    </submittedName>
</protein>
<dbReference type="AlphaFoldDB" id="A0A5N6QEM5"/>
<evidence type="ECO:0000256" key="2">
    <source>
        <dbReference type="SAM" id="SignalP"/>
    </source>
</evidence>
<keyword evidence="2" id="KW-0732">Signal</keyword>
<gene>
    <name evidence="3" type="ORF">FH972_002360</name>
</gene>
<dbReference type="EMBL" id="CM017321">
    <property type="protein sequence ID" value="KAE7997756.1"/>
    <property type="molecule type" value="Genomic_DNA"/>
</dbReference>
<name>A0A5N6QEM5_9ROSI</name>
<proteinExistence type="predicted"/>
<evidence type="ECO:0000256" key="1">
    <source>
        <dbReference type="SAM" id="MobiDB-lite"/>
    </source>
</evidence>
<reference evidence="3 4" key="1">
    <citation type="submission" date="2019-06" db="EMBL/GenBank/DDBJ databases">
        <title>A chromosomal-level reference genome of Carpinus fangiana (Coryloideae, Betulaceae).</title>
        <authorList>
            <person name="Yang X."/>
            <person name="Wang Z."/>
            <person name="Zhang L."/>
            <person name="Hao G."/>
            <person name="Liu J."/>
            <person name="Yang Y."/>
        </authorList>
    </citation>
    <scope>NUCLEOTIDE SEQUENCE [LARGE SCALE GENOMIC DNA]</scope>
    <source>
        <strain evidence="3">Cfa_2016G</strain>
        <tissue evidence="3">Leaf</tissue>
    </source>
</reference>
<accession>A0A5N6QEM5</accession>
<feature type="chain" id="PRO_5024324073" evidence="2">
    <location>
        <begin position="32"/>
        <end position="85"/>
    </location>
</feature>
<organism evidence="3 4">
    <name type="scientific">Carpinus fangiana</name>
    <dbReference type="NCBI Taxonomy" id="176857"/>
    <lineage>
        <taxon>Eukaryota</taxon>
        <taxon>Viridiplantae</taxon>
        <taxon>Streptophyta</taxon>
        <taxon>Embryophyta</taxon>
        <taxon>Tracheophyta</taxon>
        <taxon>Spermatophyta</taxon>
        <taxon>Magnoliopsida</taxon>
        <taxon>eudicotyledons</taxon>
        <taxon>Gunneridae</taxon>
        <taxon>Pentapetalae</taxon>
        <taxon>rosids</taxon>
        <taxon>fabids</taxon>
        <taxon>Fagales</taxon>
        <taxon>Betulaceae</taxon>
        <taxon>Carpinus</taxon>
    </lineage>
</organism>
<dbReference type="Proteomes" id="UP000327013">
    <property type="component" value="Chromosome 1"/>
</dbReference>
<feature type="signal peptide" evidence="2">
    <location>
        <begin position="1"/>
        <end position="31"/>
    </location>
</feature>
<evidence type="ECO:0000313" key="4">
    <source>
        <dbReference type="Proteomes" id="UP000327013"/>
    </source>
</evidence>
<sequence length="85" mass="9011">MLFCIRGTLSNAAKVFILIVLLIFSTESLEAARPMDDMMKSTPAGANKVSINPQADQGRVSVPPSSPNPCTSDIPKPGISGYCNK</sequence>
<keyword evidence="4" id="KW-1185">Reference proteome</keyword>